<evidence type="ECO:0000256" key="1">
    <source>
        <dbReference type="SAM" id="MobiDB-lite"/>
    </source>
</evidence>
<keyword evidence="3" id="KW-1185">Reference proteome</keyword>
<dbReference type="Gene3D" id="3.30.1490.480">
    <property type="entry name" value="Endolytic murein transglycosylase"/>
    <property type="match status" value="1"/>
</dbReference>
<name>A0A6C0NV12_9BACL</name>
<sequence length="174" mass="18977">MLQLMLVGEKQADALSGAEVKTYSQAELDKAVSDERERLQAEQKKAADTVDPSDEQEKKSDEPSTKPSSAKPAAKPEAEVDKVSTADKAAEVKPSRVIVRIPPNANVTETADLLAERGIITDKKAFIDLMRKRIIRAGYFAFQGKLSLQEVRGIIMSKPLDPSAAQKEIAANKE</sequence>
<dbReference type="AlphaFoldDB" id="A0A6C0NV12"/>
<organism evidence="2 3">
    <name type="scientific">Paenibacillus rhizovicinus</name>
    <dbReference type="NCBI Taxonomy" id="2704463"/>
    <lineage>
        <taxon>Bacteria</taxon>
        <taxon>Bacillati</taxon>
        <taxon>Bacillota</taxon>
        <taxon>Bacilli</taxon>
        <taxon>Bacillales</taxon>
        <taxon>Paenibacillaceae</taxon>
        <taxon>Paenibacillus</taxon>
    </lineage>
</organism>
<feature type="compositionally biased region" description="Basic and acidic residues" evidence="1">
    <location>
        <begin position="74"/>
        <end position="89"/>
    </location>
</feature>
<gene>
    <name evidence="2" type="ORF">GZH47_03775</name>
</gene>
<feature type="compositionally biased region" description="Basic and acidic residues" evidence="1">
    <location>
        <begin position="55"/>
        <end position="64"/>
    </location>
</feature>
<dbReference type="KEGG" id="prz:GZH47_03775"/>
<evidence type="ECO:0008006" key="4">
    <source>
        <dbReference type="Google" id="ProtNLM"/>
    </source>
</evidence>
<feature type="compositionally biased region" description="Basic and acidic residues" evidence="1">
    <location>
        <begin position="31"/>
        <end position="48"/>
    </location>
</feature>
<accession>A0A6C0NV12</accession>
<dbReference type="EMBL" id="CP048286">
    <property type="protein sequence ID" value="QHW30039.1"/>
    <property type="molecule type" value="Genomic_DNA"/>
</dbReference>
<protein>
    <recommendedName>
        <fullName evidence="4">Endolytic transglycosylase MltG</fullName>
    </recommendedName>
</protein>
<evidence type="ECO:0000313" key="3">
    <source>
        <dbReference type="Proteomes" id="UP000479114"/>
    </source>
</evidence>
<dbReference type="RefSeq" id="WP_162638667.1">
    <property type="nucleotide sequence ID" value="NZ_CP048286.1"/>
</dbReference>
<evidence type="ECO:0000313" key="2">
    <source>
        <dbReference type="EMBL" id="QHW30039.1"/>
    </source>
</evidence>
<dbReference type="Proteomes" id="UP000479114">
    <property type="component" value="Chromosome"/>
</dbReference>
<feature type="region of interest" description="Disordered" evidence="1">
    <location>
        <begin position="31"/>
        <end position="89"/>
    </location>
</feature>
<reference evidence="2 3" key="1">
    <citation type="submission" date="2020-02" db="EMBL/GenBank/DDBJ databases">
        <title>Paenibacillus sp. nov., isolated from rhizosphere soil of tomato.</title>
        <authorList>
            <person name="Weon H.-Y."/>
            <person name="Lee S.A."/>
        </authorList>
    </citation>
    <scope>NUCLEOTIDE SEQUENCE [LARGE SCALE GENOMIC DNA]</scope>
    <source>
        <strain evidence="2 3">14171R-81</strain>
    </source>
</reference>
<proteinExistence type="predicted"/>